<dbReference type="InterPro" id="IPR002401">
    <property type="entry name" value="Cyt_P450_E_grp-I"/>
</dbReference>
<dbReference type="PRINTS" id="PR00463">
    <property type="entry name" value="EP450I"/>
</dbReference>
<evidence type="ECO:0000256" key="2">
    <source>
        <dbReference type="ARBA" id="ARBA00010617"/>
    </source>
</evidence>
<keyword evidence="4 13" id="KW-0812">Transmembrane</keyword>
<dbReference type="GO" id="GO:0016705">
    <property type="term" value="F:oxidoreductase activity, acting on paired donors, with incorporation or reduction of molecular oxygen"/>
    <property type="evidence" value="ECO:0007669"/>
    <property type="project" value="InterPro"/>
</dbReference>
<evidence type="ECO:0000256" key="9">
    <source>
        <dbReference type="ARBA" id="ARBA00023033"/>
    </source>
</evidence>
<evidence type="ECO:0000256" key="1">
    <source>
        <dbReference type="ARBA" id="ARBA00004167"/>
    </source>
</evidence>
<evidence type="ECO:0000256" key="4">
    <source>
        <dbReference type="ARBA" id="ARBA00022692"/>
    </source>
</evidence>
<organism evidence="14 15">
    <name type="scientific">Linum tenue</name>
    <dbReference type="NCBI Taxonomy" id="586396"/>
    <lineage>
        <taxon>Eukaryota</taxon>
        <taxon>Viridiplantae</taxon>
        <taxon>Streptophyta</taxon>
        <taxon>Embryophyta</taxon>
        <taxon>Tracheophyta</taxon>
        <taxon>Spermatophyta</taxon>
        <taxon>Magnoliopsida</taxon>
        <taxon>eudicotyledons</taxon>
        <taxon>Gunneridae</taxon>
        <taxon>Pentapetalae</taxon>
        <taxon>rosids</taxon>
        <taxon>fabids</taxon>
        <taxon>Malpighiales</taxon>
        <taxon>Linaceae</taxon>
        <taxon>Linum</taxon>
    </lineage>
</organism>
<gene>
    <name evidence="14" type="ORF">LITE_LOCUS26652</name>
</gene>
<feature type="binding site" description="axial binding residue" evidence="11">
    <location>
        <position position="501"/>
    </location>
    <ligand>
        <name>heme</name>
        <dbReference type="ChEBI" id="CHEBI:30413"/>
    </ligand>
    <ligandPart>
        <name>Fe</name>
        <dbReference type="ChEBI" id="CHEBI:18248"/>
    </ligandPart>
</feature>
<sequence>MASIYILYYILTLFEKDVATLHSKMETYSKTSVVLAVAAVAVTAWLWRVVNWLWIKPKRLEGHLRSQGFDGRPYRFLKGDLKEALEMLKEAQARELDVADDAALRVFPFPYYTVKNYGKKSFTWFGPVPRVHIMNPDHIKEVLTKIDEYPKLKGNPLTRLLVTGLASYNGDKWAQHRKILNPAFHQEKLKLMLPVFYRSSREMVDEWEREVMKSKGNETCELDVWPYLQSMTCDVISRTSFGSSYKEGAKTFQLLREMATLIMQIVRQVYIPGWRFLPTKTNTRMKRAYKEIQEAIQGIINKREKAMRTGEIVSNDDLLGLMMESNNNNNHHNGKNGMMTLEDVIEECKLFYFAGQETTSTLLVWTMVLLSKYPAWQERARHEVLHVLGTDNEVNATTLDSSALGQLKTMTMIMHEVMRLYPPVMQMTRAVERDTKMGDFVLPAGTQLALPTILVHKDPEIWGDDVAEFRPERFADGVSKATRSHNQQGAYFPFGWGPRICIGQNFALMEAKIALAIILKRFSFELSPSYVHAPSPEAPILQPQFGARLILHKL</sequence>
<dbReference type="Proteomes" id="UP001154282">
    <property type="component" value="Unassembled WGS sequence"/>
</dbReference>
<dbReference type="InterPro" id="IPR050665">
    <property type="entry name" value="Cytochrome_P450_Monooxygen"/>
</dbReference>
<evidence type="ECO:0000256" key="7">
    <source>
        <dbReference type="ARBA" id="ARBA00023002"/>
    </source>
</evidence>
<dbReference type="PANTHER" id="PTHR24282">
    <property type="entry name" value="CYTOCHROME P450 FAMILY MEMBER"/>
    <property type="match status" value="1"/>
</dbReference>
<dbReference type="PANTHER" id="PTHR24282:SF255">
    <property type="entry name" value="CYTOCHROME P450 72A11-RELATED"/>
    <property type="match status" value="1"/>
</dbReference>
<accession>A0AAV0M4S6</accession>
<dbReference type="PRINTS" id="PR00385">
    <property type="entry name" value="P450"/>
</dbReference>
<dbReference type="GO" id="GO:0020037">
    <property type="term" value="F:heme binding"/>
    <property type="evidence" value="ECO:0007669"/>
    <property type="project" value="InterPro"/>
</dbReference>
<comment type="cofactor">
    <cofactor evidence="11">
        <name>heme</name>
        <dbReference type="ChEBI" id="CHEBI:30413"/>
    </cofactor>
</comment>
<evidence type="ECO:0000256" key="10">
    <source>
        <dbReference type="ARBA" id="ARBA00023136"/>
    </source>
</evidence>
<keyword evidence="6 13" id="KW-1133">Transmembrane helix</keyword>
<dbReference type="GO" id="GO:0004497">
    <property type="term" value="F:monooxygenase activity"/>
    <property type="evidence" value="ECO:0007669"/>
    <property type="project" value="UniProtKB-KW"/>
</dbReference>
<dbReference type="GO" id="GO:0005506">
    <property type="term" value="F:iron ion binding"/>
    <property type="evidence" value="ECO:0007669"/>
    <property type="project" value="InterPro"/>
</dbReference>
<evidence type="ECO:0000256" key="3">
    <source>
        <dbReference type="ARBA" id="ARBA00022617"/>
    </source>
</evidence>
<dbReference type="GO" id="GO:0016020">
    <property type="term" value="C:membrane"/>
    <property type="evidence" value="ECO:0007669"/>
    <property type="project" value="UniProtKB-SubCell"/>
</dbReference>
<comment type="caution">
    <text evidence="14">The sequence shown here is derived from an EMBL/GenBank/DDBJ whole genome shotgun (WGS) entry which is preliminary data.</text>
</comment>
<comment type="subcellular location">
    <subcellularLocation>
        <location evidence="1">Membrane</location>
        <topology evidence="1">Single-pass membrane protein</topology>
    </subcellularLocation>
</comment>
<dbReference type="SUPFAM" id="SSF48264">
    <property type="entry name" value="Cytochrome P450"/>
    <property type="match status" value="1"/>
</dbReference>
<keyword evidence="3 11" id="KW-0349">Heme</keyword>
<dbReference type="Pfam" id="PF00067">
    <property type="entry name" value="p450"/>
    <property type="match status" value="1"/>
</dbReference>
<comment type="similarity">
    <text evidence="2 12">Belongs to the cytochrome P450 family.</text>
</comment>
<dbReference type="PROSITE" id="PS00086">
    <property type="entry name" value="CYTOCHROME_P450"/>
    <property type="match status" value="1"/>
</dbReference>
<evidence type="ECO:0000256" key="8">
    <source>
        <dbReference type="ARBA" id="ARBA00023004"/>
    </source>
</evidence>
<keyword evidence="9 12" id="KW-0503">Monooxygenase</keyword>
<dbReference type="InterPro" id="IPR017972">
    <property type="entry name" value="Cyt_P450_CS"/>
</dbReference>
<dbReference type="Gene3D" id="1.10.630.10">
    <property type="entry name" value="Cytochrome P450"/>
    <property type="match status" value="1"/>
</dbReference>
<evidence type="ECO:0000313" key="14">
    <source>
        <dbReference type="EMBL" id="CAI0440831.1"/>
    </source>
</evidence>
<feature type="transmembrane region" description="Helical" evidence="13">
    <location>
        <begin position="33"/>
        <end position="55"/>
    </location>
</feature>
<dbReference type="AlphaFoldDB" id="A0AAV0M4S6"/>
<dbReference type="InterPro" id="IPR036396">
    <property type="entry name" value="Cyt_P450_sf"/>
</dbReference>
<evidence type="ECO:0000256" key="12">
    <source>
        <dbReference type="RuleBase" id="RU000461"/>
    </source>
</evidence>
<keyword evidence="10 13" id="KW-0472">Membrane</keyword>
<evidence type="ECO:0000313" key="15">
    <source>
        <dbReference type="Proteomes" id="UP001154282"/>
    </source>
</evidence>
<dbReference type="EMBL" id="CAMGYJ010000007">
    <property type="protein sequence ID" value="CAI0440831.1"/>
    <property type="molecule type" value="Genomic_DNA"/>
</dbReference>
<proteinExistence type="inferred from homology"/>
<reference evidence="14" key="1">
    <citation type="submission" date="2022-08" db="EMBL/GenBank/DDBJ databases">
        <authorList>
            <person name="Gutierrez-Valencia J."/>
        </authorList>
    </citation>
    <scope>NUCLEOTIDE SEQUENCE</scope>
</reference>
<keyword evidence="8 11" id="KW-0408">Iron</keyword>
<keyword evidence="5 11" id="KW-0479">Metal-binding</keyword>
<evidence type="ECO:0000256" key="13">
    <source>
        <dbReference type="SAM" id="Phobius"/>
    </source>
</evidence>
<dbReference type="FunFam" id="1.10.630.10:FF:000029">
    <property type="entry name" value="Cytochrome P450 734A1"/>
    <property type="match status" value="1"/>
</dbReference>
<keyword evidence="7 12" id="KW-0560">Oxidoreductase</keyword>
<dbReference type="InterPro" id="IPR001128">
    <property type="entry name" value="Cyt_P450"/>
</dbReference>
<name>A0AAV0M4S6_9ROSI</name>
<evidence type="ECO:0000256" key="6">
    <source>
        <dbReference type="ARBA" id="ARBA00022989"/>
    </source>
</evidence>
<evidence type="ECO:0000256" key="5">
    <source>
        <dbReference type="ARBA" id="ARBA00022723"/>
    </source>
</evidence>
<evidence type="ECO:0000256" key="11">
    <source>
        <dbReference type="PIRSR" id="PIRSR602401-1"/>
    </source>
</evidence>
<protein>
    <submittedName>
        <fullName evidence="14">Uncharacterized protein</fullName>
    </submittedName>
</protein>
<keyword evidence="15" id="KW-1185">Reference proteome</keyword>